<sequence length="107" mass="11951">MILYGIPTCDTCKKALKALQAAGHDVTFRDIRATPLTAQEIDEIVTEFGDRVINRSSTTYRSFTDFLKASDPEAQIAAQPTVMKRPVIRNGADWHLGWDETVQAKLL</sequence>
<dbReference type="PROSITE" id="PS51353">
    <property type="entry name" value="ARSC"/>
    <property type="match status" value="1"/>
</dbReference>
<dbReference type="InterPro" id="IPR036249">
    <property type="entry name" value="Thioredoxin-like_sf"/>
</dbReference>
<dbReference type="RefSeq" id="WP_161765374.1">
    <property type="nucleotide sequence ID" value="NZ_JAAATW010000001.1"/>
</dbReference>
<gene>
    <name evidence="3" type="ORF">GU920_02380</name>
</gene>
<dbReference type="PANTHER" id="PTHR30041:SF8">
    <property type="entry name" value="PROTEIN YFFB"/>
    <property type="match status" value="1"/>
</dbReference>
<dbReference type="CDD" id="cd02977">
    <property type="entry name" value="ArsC_family"/>
    <property type="match status" value="1"/>
</dbReference>
<evidence type="ECO:0000256" key="1">
    <source>
        <dbReference type="ARBA" id="ARBA00007198"/>
    </source>
</evidence>
<evidence type="ECO:0008006" key="5">
    <source>
        <dbReference type="Google" id="ProtNLM"/>
    </source>
</evidence>
<organism evidence="3 4">
    <name type="scientific">Paragemmobacter ruber</name>
    <dbReference type="NCBI Taxonomy" id="1985673"/>
    <lineage>
        <taxon>Bacteria</taxon>
        <taxon>Pseudomonadati</taxon>
        <taxon>Pseudomonadota</taxon>
        <taxon>Alphaproteobacteria</taxon>
        <taxon>Rhodobacterales</taxon>
        <taxon>Paracoccaceae</taxon>
        <taxon>Paragemmobacter</taxon>
    </lineage>
</organism>
<dbReference type="PANTHER" id="PTHR30041">
    <property type="entry name" value="ARSENATE REDUCTASE"/>
    <property type="match status" value="1"/>
</dbReference>
<keyword evidence="4" id="KW-1185">Reference proteome</keyword>
<dbReference type="InterPro" id="IPR006660">
    <property type="entry name" value="Arsenate_reductase-like"/>
</dbReference>
<comment type="caution">
    <text evidence="3">The sequence shown here is derived from an EMBL/GenBank/DDBJ whole genome shotgun (WGS) entry which is preliminary data.</text>
</comment>
<evidence type="ECO:0000256" key="2">
    <source>
        <dbReference type="PROSITE-ProRule" id="PRU01282"/>
    </source>
</evidence>
<reference evidence="4" key="1">
    <citation type="submission" date="2020-01" db="EMBL/GenBank/DDBJ databases">
        <title>Sphingomonas sp. strain CSW-10.</title>
        <authorList>
            <person name="Chen W.-M."/>
        </authorList>
    </citation>
    <scope>NUCLEOTIDE SEQUENCE [LARGE SCALE GENOMIC DNA]</scope>
    <source>
        <strain evidence="4">CCP-1</strain>
    </source>
</reference>
<dbReference type="Pfam" id="PF03960">
    <property type="entry name" value="ArsC"/>
    <property type="match status" value="1"/>
</dbReference>
<protein>
    <recommendedName>
        <fullName evidence="5">Arsenate reductase</fullName>
    </recommendedName>
</protein>
<dbReference type="Gene3D" id="3.40.30.10">
    <property type="entry name" value="Glutaredoxin"/>
    <property type="match status" value="1"/>
</dbReference>
<comment type="similarity">
    <text evidence="1 2">Belongs to the ArsC family.</text>
</comment>
<proteinExistence type="inferred from homology"/>
<accession>A0ABW9Y1K5</accession>
<dbReference type="SUPFAM" id="SSF52833">
    <property type="entry name" value="Thioredoxin-like"/>
    <property type="match status" value="1"/>
</dbReference>
<dbReference type="EMBL" id="JAAATW010000001">
    <property type="protein sequence ID" value="NBE06366.1"/>
    <property type="molecule type" value="Genomic_DNA"/>
</dbReference>
<dbReference type="Proteomes" id="UP001517376">
    <property type="component" value="Unassembled WGS sequence"/>
</dbReference>
<evidence type="ECO:0000313" key="4">
    <source>
        <dbReference type="Proteomes" id="UP001517376"/>
    </source>
</evidence>
<evidence type="ECO:0000313" key="3">
    <source>
        <dbReference type="EMBL" id="NBE06366.1"/>
    </source>
</evidence>
<name>A0ABW9Y1K5_9RHOB</name>